<dbReference type="AlphaFoldDB" id="A0A1G2PLA7"/>
<keyword evidence="1" id="KW-1133">Transmembrane helix</keyword>
<evidence type="ECO:0000313" key="3">
    <source>
        <dbReference type="Proteomes" id="UP000178646"/>
    </source>
</evidence>
<evidence type="ECO:0000256" key="1">
    <source>
        <dbReference type="SAM" id="Phobius"/>
    </source>
</evidence>
<feature type="transmembrane region" description="Helical" evidence="1">
    <location>
        <begin position="40"/>
        <end position="58"/>
    </location>
</feature>
<dbReference type="EMBL" id="MHSU01000038">
    <property type="protein sequence ID" value="OHA49098.1"/>
    <property type="molecule type" value="Genomic_DNA"/>
</dbReference>
<comment type="caution">
    <text evidence="2">The sequence shown here is derived from an EMBL/GenBank/DDBJ whole genome shotgun (WGS) entry which is preliminary data.</text>
</comment>
<proteinExistence type="predicted"/>
<evidence type="ECO:0000313" key="2">
    <source>
        <dbReference type="EMBL" id="OHA49098.1"/>
    </source>
</evidence>
<organism evidence="2 3">
    <name type="scientific">Candidatus Terrybacteria bacterium RIFCSPHIGHO2_02_41_19</name>
    <dbReference type="NCBI Taxonomy" id="1802364"/>
    <lineage>
        <taxon>Bacteria</taxon>
        <taxon>Candidatus Terryibacteriota</taxon>
    </lineage>
</organism>
<keyword evidence="1" id="KW-0472">Membrane</keyword>
<name>A0A1G2PLA7_9BACT</name>
<sequence length="59" mass="6721">MKTNKGFIKIIIIIIIALFILSSFNIKVESIFKSAVFKENISYIWGLIMTAIKFVKGLL</sequence>
<accession>A0A1G2PLA7</accession>
<protein>
    <submittedName>
        <fullName evidence="2">Uncharacterized protein</fullName>
    </submittedName>
</protein>
<dbReference type="Proteomes" id="UP000178646">
    <property type="component" value="Unassembled WGS sequence"/>
</dbReference>
<reference evidence="2 3" key="1">
    <citation type="journal article" date="2016" name="Nat. Commun.">
        <title>Thousands of microbial genomes shed light on interconnected biogeochemical processes in an aquifer system.</title>
        <authorList>
            <person name="Anantharaman K."/>
            <person name="Brown C.T."/>
            <person name="Hug L.A."/>
            <person name="Sharon I."/>
            <person name="Castelle C.J."/>
            <person name="Probst A.J."/>
            <person name="Thomas B.C."/>
            <person name="Singh A."/>
            <person name="Wilkins M.J."/>
            <person name="Karaoz U."/>
            <person name="Brodie E.L."/>
            <person name="Williams K.H."/>
            <person name="Hubbard S.S."/>
            <person name="Banfield J.F."/>
        </authorList>
    </citation>
    <scope>NUCLEOTIDE SEQUENCE [LARGE SCALE GENOMIC DNA]</scope>
</reference>
<gene>
    <name evidence="2" type="ORF">A2W59_02180</name>
</gene>
<keyword evidence="1" id="KW-0812">Transmembrane</keyword>
<feature type="transmembrane region" description="Helical" evidence="1">
    <location>
        <begin position="7"/>
        <end position="28"/>
    </location>
</feature>